<evidence type="ECO:0000313" key="2">
    <source>
        <dbReference type="Proteomes" id="UP001341840"/>
    </source>
</evidence>
<dbReference type="Proteomes" id="UP001341840">
    <property type="component" value="Unassembled WGS sequence"/>
</dbReference>
<comment type="caution">
    <text evidence="1">The sequence shown here is derived from an EMBL/GenBank/DDBJ whole genome shotgun (WGS) entry which is preliminary data.</text>
</comment>
<name>A0ABU6RDY6_9FABA</name>
<sequence length="90" mass="10222">MRFALKQRQMGREYVPAYSTRLKYESGVWNVLPSNSSDIMGVVDPVWTESNWNSIVLQMPGLLASYFTTRIMAEGVDCISYVGIANCLFF</sequence>
<organism evidence="1 2">
    <name type="scientific">Stylosanthes scabra</name>
    <dbReference type="NCBI Taxonomy" id="79078"/>
    <lineage>
        <taxon>Eukaryota</taxon>
        <taxon>Viridiplantae</taxon>
        <taxon>Streptophyta</taxon>
        <taxon>Embryophyta</taxon>
        <taxon>Tracheophyta</taxon>
        <taxon>Spermatophyta</taxon>
        <taxon>Magnoliopsida</taxon>
        <taxon>eudicotyledons</taxon>
        <taxon>Gunneridae</taxon>
        <taxon>Pentapetalae</taxon>
        <taxon>rosids</taxon>
        <taxon>fabids</taxon>
        <taxon>Fabales</taxon>
        <taxon>Fabaceae</taxon>
        <taxon>Papilionoideae</taxon>
        <taxon>50 kb inversion clade</taxon>
        <taxon>dalbergioids sensu lato</taxon>
        <taxon>Dalbergieae</taxon>
        <taxon>Pterocarpus clade</taxon>
        <taxon>Stylosanthes</taxon>
    </lineage>
</organism>
<accession>A0ABU6RDY6</accession>
<protein>
    <submittedName>
        <fullName evidence="1">Uncharacterized protein</fullName>
    </submittedName>
</protein>
<proteinExistence type="predicted"/>
<reference evidence="1 2" key="1">
    <citation type="journal article" date="2023" name="Plants (Basel)">
        <title>Bridging the Gap: Combining Genomics and Transcriptomics Approaches to Understand Stylosanthes scabra, an Orphan Legume from the Brazilian Caatinga.</title>
        <authorList>
            <person name="Ferreira-Neto J.R.C."/>
            <person name="da Silva M.D."/>
            <person name="Binneck E."/>
            <person name="de Melo N.F."/>
            <person name="da Silva R.H."/>
            <person name="de Melo A.L.T.M."/>
            <person name="Pandolfi V."/>
            <person name="Bustamante F.O."/>
            <person name="Brasileiro-Vidal A.C."/>
            <person name="Benko-Iseppon A.M."/>
        </authorList>
    </citation>
    <scope>NUCLEOTIDE SEQUENCE [LARGE SCALE GENOMIC DNA]</scope>
    <source>
        <tissue evidence="1">Leaves</tissue>
    </source>
</reference>
<keyword evidence="2" id="KW-1185">Reference proteome</keyword>
<dbReference type="EMBL" id="JASCZI010030378">
    <property type="protein sequence ID" value="MED6122003.1"/>
    <property type="molecule type" value="Genomic_DNA"/>
</dbReference>
<evidence type="ECO:0000313" key="1">
    <source>
        <dbReference type="EMBL" id="MED6122003.1"/>
    </source>
</evidence>
<gene>
    <name evidence="1" type="ORF">PIB30_035541</name>
</gene>